<name>A0ABR3BEM5_PHYBL</name>
<comment type="caution">
    <text evidence="2">The sequence shown here is derived from an EMBL/GenBank/DDBJ whole genome shotgun (WGS) entry which is preliminary data.</text>
</comment>
<sequence length="71" mass="8473">MFDSVNLHRIFSLSLYSMSILNIYIYVMVRIKDFNNKIIQIQTERWTGTNGKLIFILCAWLVGWLVVLYKK</sequence>
<reference evidence="2 3" key="1">
    <citation type="submission" date="2024-04" db="EMBL/GenBank/DDBJ databases">
        <title>Symmetric and asymmetric DNA N6-adenine methylation regulates different biological responses in Mucorales.</title>
        <authorList>
            <consortium name="Lawrence Berkeley National Laboratory"/>
            <person name="Lax C."/>
            <person name="Mondo S.J."/>
            <person name="Osorio-Concepcion M."/>
            <person name="Muszewska A."/>
            <person name="Corrochano-Luque M."/>
            <person name="Gutierrez G."/>
            <person name="Riley R."/>
            <person name="Lipzen A."/>
            <person name="Guo J."/>
            <person name="Hundley H."/>
            <person name="Amirebrahimi M."/>
            <person name="Ng V."/>
            <person name="Lorenzo-Gutierrez D."/>
            <person name="Binder U."/>
            <person name="Yang J."/>
            <person name="Song Y."/>
            <person name="Canovas D."/>
            <person name="Navarro E."/>
            <person name="Freitag M."/>
            <person name="Gabaldon T."/>
            <person name="Grigoriev I.V."/>
            <person name="Corrochano L.M."/>
            <person name="Nicolas F.E."/>
            <person name="Garre V."/>
        </authorList>
    </citation>
    <scope>NUCLEOTIDE SEQUENCE [LARGE SCALE GENOMIC DNA]</scope>
    <source>
        <strain evidence="2 3">L51</strain>
    </source>
</reference>
<evidence type="ECO:0000256" key="1">
    <source>
        <dbReference type="SAM" id="Phobius"/>
    </source>
</evidence>
<keyword evidence="1" id="KW-0812">Transmembrane</keyword>
<organism evidence="2 3">
    <name type="scientific">Phycomyces blakesleeanus</name>
    <dbReference type="NCBI Taxonomy" id="4837"/>
    <lineage>
        <taxon>Eukaryota</taxon>
        <taxon>Fungi</taxon>
        <taxon>Fungi incertae sedis</taxon>
        <taxon>Mucoromycota</taxon>
        <taxon>Mucoromycotina</taxon>
        <taxon>Mucoromycetes</taxon>
        <taxon>Mucorales</taxon>
        <taxon>Phycomycetaceae</taxon>
        <taxon>Phycomyces</taxon>
    </lineage>
</organism>
<evidence type="ECO:0000313" key="2">
    <source>
        <dbReference type="EMBL" id="KAL0097233.1"/>
    </source>
</evidence>
<feature type="transmembrane region" description="Helical" evidence="1">
    <location>
        <begin position="50"/>
        <end position="69"/>
    </location>
</feature>
<evidence type="ECO:0000313" key="3">
    <source>
        <dbReference type="Proteomes" id="UP001448207"/>
    </source>
</evidence>
<accession>A0ABR3BEM5</accession>
<protein>
    <submittedName>
        <fullName evidence="2">Uncharacterized protein</fullName>
    </submittedName>
</protein>
<dbReference type="EMBL" id="JBCLYO010000001">
    <property type="protein sequence ID" value="KAL0097233.1"/>
    <property type="molecule type" value="Genomic_DNA"/>
</dbReference>
<feature type="transmembrane region" description="Helical" evidence="1">
    <location>
        <begin position="6"/>
        <end position="29"/>
    </location>
</feature>
<keyword evidence="1" id="KW-1133">Transmembrane helix</keyword>
<keyword evidence="3" id="KW-1185">Reference proteome</keyword>
<dbReference type="Proteomes" id="UP001448207">
    <property type="component" value="Unassembled WGS sequence"/>
</dbReference>
<keyword evidence="1" id="KW-0472">Membrane</keyword>
<proteinExistence type="predicted"/>
<gene>
    <name evidence="2" type="ORF">J3Q64DRAFT_1712205</name>
</gene>